<evidence type="ECO:0000256" key="2">
    <source>
        <dbReference type="PROSITE-ProRule" id="PRU00176"/>
    </source>
</evidence>
<feature type="domain" description="RRM" evidence="4">
    <location>
        <begin position="314"/>
        <end position="391"/>
    </location>
</feature>
<dbReference type="PROSITE" id="PS50102">
    <property type="entry name" value="RRM"/>
    <property type="match status" value="1"/>
</dbReference>
<accession>A0A978VXD8</accession>
<reference evidence="5" key="1">
    <citation type="journal article" date="2021" name="Front. Plant Sci.">
        <title>Chromosome-Scale Genome Assembly for Chinese Sour Jujube and Insights Into Its Genome Evolution and Domestication Signature.</title>
        <authorList>
            <person name="Shen L.-Y."/>
            <person name="Luo H."/>
            <person name="Wang X.-L."/>
            <person name="Wang X.-M."/>
            <person name="Qiu X.-J."/>
            <person name="Liu H."/>
            <person name="Zhou S.-S."/>
            <person name="Jia K.-H."/>
            <person name="Nie S."/>
            <person name="Bao Y.-T."/>
            <person name="Zhang R.-G."/>
            <person name="Yun Q.-Z."/>
            <person name="Chai Y.-H."/>
            <person name="Lu J.-Y."/>
            <person name="Li Y."/>
            <person name="Zhao S.-W."/>
            <person name="Mao J.-F."/>
            <person name="Jia S.-G."/>
            <person name="Mao Y.-M."/>
        </authorList>
    </citation>
    <scope>NUCLEOTIDE SEQUENCE</scope>
    <source>
        <strain evidence="5">AT0</strain>
        <tissue evidence="5">Leaf</tissue>
    </source>
</reference>
<dbReference type="GO" id="GO:0003723">
    <property type="term" value="F:RNA binding"/>
    <property type="evidence" value="ECO:0007669"/>
    <property type="project" value="UniProtKB-UniRule"/>
</dbReference>
<dbReference type="InterPro" id="IPR035979">
    <property type="entry name" value="RBD_domain_sf"/>
</dbReference>
<dbReference type="PANTHER" id="PTHR23236:SF11">
    <property type="entry name" value="EUKARYOTIC TRANSLATION INITIATION FACTOR 4H"/>
    <property type="match status" value="1"/>
</dbReference>
<dbReference type="AlphaFoldDB" id="A0A978VXD8"/>
<evidence type="ECO:0000313" key="6">
    <source>
        <dbReference type="Proteomes" id="UP000813462"/>
    </source>
</evidence>
<dbReference type="InterPro" id="IPR012677">
    <property type="entry name" value="Nucleotide-bd_a/b_plait_sf"/>
</dbReference>
<dbReference type="GO" id="GO:0005730">
    <property type="term" value="C:nucleolus"/>
    <property type="evidence" value="ECO:0007669"/>
    <property type="project" value="TreeGrafter"/>
</dbReference>
<comment type="caution">
    <text evidence="5">The sequence shown here is derived from an EMBL/GenBank/DDBJ whole genome shotgun (WGS) entry which is preliminary data.</text>
</comment>
<dbReference type="SMART" id="SM00360">
    <property type="entry name" value="RRM"/>
    <property type="match status" value="1"/>
</dbReference>
<organism evidence="5 6">
    <name type="scientific">Ziziphus jujuba var. spinosa</name>
    <dbReference type="NCBI Taxonomy" id="714518"/>
    <lineage>
        <taxon>Eukaryota</taxon>
        <taxon>Viridiplantae</taxon>
        <taxon>Streptophyta</taxon>
        <taxon>Embryophyta</taxon>
        <taxon>Tracheophyta</taxon>
        <taxon>Spermatophyta</taxon>
        <taxon>Magnoliopsida</taxon>
        <taxon>eudicotyledons</taxon>
        <taxon>Gunneridae</taxon>
        <taxon>Pentapetalae</taxon>
        <taxon>rosids</taxon>
        <taxon>fabids</taxon>
        <taxon>Rosales</taxon>
        <taxon>Rhamnaceae</taxon>
        <taxon>Paliureae</taxon>
        <taxon>Ziziphus</taxon>
    </lineage>
</organism>
<dbReference type="SUPFAM" id="SSF54928">
    <property type="entry name" value="RNA-binding domain, RBD"/>
    <property type="match status" value="1"/>
</dbReference>
<sequence length="455" mass="51972">MSVESIVKWILEATTTILPEEEIIRRVESLQQILPVAFPSELKSILETLQSIWIKFLPMGGYYMLKICIMKTLLRFKEEMVDYKEFVHLIYDNITHDDALKINHGEEFARDLMSQVADLCSTVFGPRCWFRIFDEIEVFRKHGGIETCVPAIYLGRHHTDGQCVIQYTIDGRLITEVVPNSNILGKRKKIPLGPIVEGMPVEYFDRNFWIPTVTKAQVADKHWVIKVGEKQFEACTRYMRSYQPIDERRLCDANKQNFTFLCRDGKCYSYPHVLGFDCESDEESETDYEDEPETEKTTRVKSKTPVAPETASARTLSVCNLPDSVQRADVENFFKDAGKVVDLHFSTNEEGMFRVSGAHVEFDTVEAAMKALDLNGRDLSGHAVRYFLSLKFYISSKLLIWTSWMMIANFNKALELSGGDKLGRGKTPKVNSVMVHAGSERGSGIPKKPNIYLIV</sequence>
<evidence type="ECO:0000256" key="1">
    <source>
        <dbReference type="ARBA" id="ARBA00022884"/>
    </source>
</evidence>
<dbReference type="Proteomes" id="UP000813462">
    <property type="component" value="Unassembled WGS sequence"/>
</dbReference>
<dbReference type="InterPro" id="IPR000504">
    <property type="entry name" value="RRM_dom"/>
</dbReference>
<dbReference type="PANTHER" id="PTHR23236">
    <property type="entry name" value="EUKARYOTIC TRANSLATION INITIATION FACTOR 4B/4H"/>
    <property type="match status" value="1"/>
</dbReference>
<feature type="region of interest" description="Disordered" evidence="3">
    <location>
        <begin position="282"/>
        <end position="306"/>
    </location>
</feature>
<name>A0A978VXD8_ZIZJJ</name>
<dbReference type="Gene3D" id="3.30.70.330">
    <property type="match status" value="1"/>
</dbReference>
<feature type="compositionally biased region" description="Acidic residues" evidence="3">
    <location>
        <begin position="282"/>
        <end position="293"/>
    </location>
</feature>
<gene>
    <name evidence="5" type="ORF">FEM48_Zijuj02G0188900</name>
</gene>
<proteinExistence type="predicted"/>
<dbReference type="Pfam" id="PF00076">
    <property type="entry name" value="RRM_1"/>
    <property type="match status" value="1"/>
</dbReference>
<dbReference type="EMBL" id="JAEACU010000002">
    <property type="protein sequence ID" value="KAH7543483.1"/>
    <property type="molecule type" value="Genomic_DNA"/>
</dbReference>
<evidence type="ECO:0000259" key="4">
    <source>
        <dbReference type="PROSITE" id="PS50102"/>
    </source>
</evidence>
<evidence type="ECO:0000256" key="3">
    <source>
        <dbReference type="SAM" id="MobiDB-lite"/>
    </source>
</evidence>
<keyword evidence="1 2" id="KW-0694">RNA-binding</keyword>
<protein>
    <recommendedName>
        <fullName evidence="4">RRM domain-containing protein</fullName>
    </recommendedName>
</protein>
<evidence type="ECO:0000313" key="5">
    <source>
        <dbReference type="EMBL" id="KAH7543483.1"/>
    </source>
</evidence>